<gene>
    <name evidence="1" type="ORF">ACFOMD_17925</name>
</gene>
<accession>A0ABV7XE54</accession>
<name>A0ABV7XE54_9SPHN</name>
<dbReference type="InterPro" id="IPR009267">
    <property type="entry name" value="NTP_transf_6"/>
</dbReference>
<dbReference type="Pfam" id="PF06042">
    <property type="entry name" value="NTP_transf_6"/>
    <property type="match status" value="1"/>
</dbReference>
<dbReference type="EMBL" id="JBHRXV010000015">
    <property type="protein sequence ID" value="MFC3714451.1"/>
    <property type="molecule type" value="Genomic_DNA"/>
</dbReference>
<dbReference type="PANTHER" id="PTHR39166">
    <property type="entry name" value="BLL1166 PROTEIN"/>
    <property type="match status" value="1"/>
</dbReference>
<organism evidence="1 2">
    <name type="scientific">Sphingoaurantiacus capsulatus</name>
    <dbReference type="NCBI Taxonomy" id="1771310"/>
    <lineage>
        <taxon>Bacteria</taxon>
        <taxon>Pseudomonadati</taxon>
        <taxon>Pseudomonadota</taxon>
        <taxon>Alphaproteobacteria</taxon>
        <taxon>Sphingomonadales</taxon>
        <taxon>Sphingosinicellaceae</taxon>
        <taxon>Sphingoaurantiacus</taxon>
    </lineage>
</organism>
<dbReference type="PANTHER" id="PTHR39166:SF1">
    <property type="entry name" value="BLL1166 PROTEIN"/>
    <property type="match status" value="1"/>
</dbReference>
<evidence type="ECO:0000313" key="1">
    <source>
        <dbReference type="EMBL" id="MFC3714451.1"/>
    </source>
</evidence>
<evidence type="ECO:0000313" key="2">
    <source>
        <dbReference type="Proteomes" id="UP001595615"/>
    </source>
</evidence>
<sequence length="182" mass="20363">MSAARLTEIVAGTPILMDMLRAVETVGLPDAWIAAGTIRSAVWDTLHGRPVATDWADIDVLFFDKVDVSREREAAAEAKLAALMPGLPWEVRNQSRMHLKTGLPPYADTEDGLRHFAETPTAVGVRLRDAHIEIIAPHGLDDLFAMVSRPVFTDDHMMGFYRQRMTSKHWPARWPQVRVLGL</sequence>
<protein>
    <submittedName>
        <fullName evidence="1">Nucleotidyltransferase family protein</fullName>
    </submittedName>
</protein>
<keyword evidence="2" id="KW-1185">Reference proteome</keyword>
<reference evidence="2" key="1">
    <citation type="journal article" date="2019" name="Int. J. Syst. Evol. Microbiol.">
        <title>The Global Catalogue of Microorganisms (GCM) 10K type strain sequencing project: providing services to taxonomists for standard genome sequencing and annotation.</title>
        <authorList>
            <consortium name="The Broad Institute Genomics Platform"/>
            <consortium name="The Broad Institute Genome Sequencing Center for Infectious Disease"/>
            <person name="Wu L."/>
            <person name="Ma J."/>
        </authorList>
    </citation>
    <scope>NUCLEOTIDE SEQUENCE [LARGE SCALE GENOMIC DNA]</scope>
    <source>
        <strain evidence="2">KCTC 42644</strain>
    </source>
</reference>
<dbReference type="RefSeq" id="WP_380864060.1">
    <property type="nucleotide sequence ID" value="NZ_JBHRXV010000015.1"/>
</dbReference>
<dbReference type="Proteomes" id="UP001595615">
    <property type="component" value="Unassembled WGS sequence"/>
</dbReference>
<proteinExistence type="predicted"/>
<comment type="caution">
    <text evidence="1">The sequence shown here is derived from an EMBL/GenBank/DDBJ whole genome shotgun (WGS) entry which is preliminary data.</text>
</comment>